<dbReference type="AlphaFoldDB" id="A0A0P9AX35"/>
<feature type="compositionally biased region" description="Polar residues" evidence="1">
    <location>
        <begin position="38"/>
        <end position="50"/>
    </location>
</feature>
<gene>
    <name evidence="2" type="primary">Dana\GF27987</name>
    <name evidence="2" type="ORF">GF27987</name>
</gene>
<dbReference type="InParanoid" id="A0A0P9AX35"/>
<evidence type="ECO:0000313" key="3">
    <source>
        <dbReference type="Proteomes" id="UP000007801"/>
    </source>
</evidence>
<sequence length="85" mass="9418">MRSPRSGCCRAAGGSIGYWLSGCGATPLNKKPKHRWGITQQPGDSQSGRQTECLARRGVECQTFICRHPPRSPLRRATRNLQLPQ</sequence>
<keyword evidence="3" id="KW-1185">Reference proteome</keyword>
<dbReference type="Proteomes" id="UP000007801">
    <property type="component" value="Unassembled WGS sequence"/>
</dbReference>
<accession>A0A0P9AX35</accession>
<name>A0A0P9AX35_DROAN</name>
<evidence type="ECO:0000313" key="2">
    <source>
        <dbReference type="EMBL" id="KPU81639.1"/>
    </source>
</evidence>
<proteinExistence type="predicted"/>
<dbReference type="PROSITE" id="PS51257">
    <property type="entry name" value="PROKAR_LIPOPROTEIN"/>
    <property type="match status" value="1"/>
</dbReference>
<reference evidence="2 3" key="1">
    <citation type="journal article" date="2007" name="Nature">
        <title>Evolution of genes and genomes on the Drosophila phylogeny.</title>
        <authorList>
            <consortium name="Drosophila 12 Genomes Consortium"/>
            <person name="Clark A.G."/>
            <person name="Eisen M.B."/>
            <person name="Smith D.R."/>
            <person name="Bergman C.M."/>
            <person name="Oliver B."/>
            <person name="Markow T.A."/>
            <person name="Kaufman T.C."/>
            <person name="Kellis M."/>
            <person name="Gelbart W."/>
            <person name="Iyer V.N."/>
            <person name="Pollard D.A."/>
            <person name="Sackton T.B."/>
            <person name="Larracuente A.M."/>
            <person name="Singh N.D."/>
            <person name="Abad J.P."/>
            <person name="Abt D.N."/>
            <person name="Adryan B."/>
            <person name="Aguade M."/>
            <person name="Akashi H."/>
            <person name="Anderson W.W."/>
            <person name="Aquadro C.F."/>
            <person name="Ardell D.H."/>
            <person name="Arguello R."/>
            <person name="Artieri C.G."/>
            <person name="Barbash D.A."/>
            <person name="Barker D."/>
            <person name="Barsanti P."/>
            <person name="Batterham P."/>
            <person name="Batzoglou S."/>
            <person name="Begun D."/>
            <person name="Bhutkar A."/>
            <person name="Blanco E."/>
            <person name="Bosak S.A."/>
            <person name="Bradley R.K."/>
            <person name="Brand A.D."/>
            <person name="Brent M.R."/>
            <person name="Brooks A.N."/>
            <person name="Brown R.H."/>
            <person name="Butlin R.K."/>
            <person name="Caggese C."/>
            <person name="Calvi B.R."/>
            <person name="Bernardo de Carvalho A."/>
            <person name="Caspi A."/>
            <person name="Castrezana S."/>
            <person name="Celniker S.E."/>
            <person name="Chang J.L."/>
            <person name="Chapple C."/>
            <person name="Chatterji S."/>
            <person name="Chinwalla A."/>
            <person name="Civetta A."/>
            <person name="Clifton S.W."/>
            <person name="Comeron J.M."/>
            <person name="Costello J.C."/>
            <person name="Coyne J.A."/>
            <person name="Daub J."/>
            <person name="David R.G."/>
            <person name="Delcher A.L."/>
            <person name="Delehaunty K."/>
            <person name="Do C.B."/>
            <person name="Ebling H."/>
            <person name="Edwards K."/>
            <person name="Eickbush T."/>
            <person name="Evans J.D."/>
            <person name="Filipski A."/>
            <person name="Findeiss S."/>
            <person name="Freyhult E."/>
            <person name="Fulton L."/>
            <person name="Fulton R."/>
            <person name="Garcia A.C."/>
            <person name="Gardiner A."/>
            <person name="Garfield D.A."/>
            <person name="Garvin B.E."/>
            <person name="Gibson G."/>
            <person name="Gilbert D."/>
            <person name="Gnerre S."/>
            <person name="Godfrey J."/>
            <person name="Good R."/>
            <person name="Gotea V."/>
            <person name="Gravely B."/>
            <person name="Greenberg A.J."/>
            <person name="Griffiths-Jones S."/>
            <person name="Gross S."/>
            <person name="Guigo R."/>
            <person name="Gustafson E.A."/>
            <person name="Haerty W."/>
            <person name="Hahn M.W."/>
            <person name="Halligan D.L."/>
            <person name="Halpern A.L."/>
            <person name="Halter G.M."/>
            <person name="Han M.V."/>
            <person name="Heger A."/>
            <person name="Hillier L."/>
            <person name="Hinrichs A.S."/>
            <person name="Holmes I."/>
            <person name="Hoskins R.A."/>
            <person name="Hubisz M.J."/>
            <person name="Hultmark D."/>
            <person name="Huntley M.A."/>
            <person name="Jaffe D.B."/>
            <person name="Jagadeeshan S."/>
            <person name="Jeck W.R."/>
            <person name="Johnson J."/>
            <person name="Jones C.D."/>
            <person name="Jordan W.C."/>
            <person name="Karpen G.H."/>
            <person name="Kataoka E."/>
            <person name="Keightley P.D."/>
            <person name="Kheradpour P."/>
            <person name="Kirkness E.F."/>
            <person name="Koerich L.B."/>
            <person name="Kristiansen K."/>
            <person name="Kudrna D."/>
            <person name="Kulathinal R.J."/>
            <person name="Kumar S."/>
            <person name="Kwok R."/>
            <person name="Lander E."/>
            <person name="Langley C.H."/>
            <person name="Lapoint R."/>
            <person name="Lazzaro B.P."/>
            <person name="Lee S.J."/>
            <person name="Levesque L."/>
            <person name="Li R."/>
            <person name="Lin C.F."/>
            <person name="Lin M.F."/>
            <person name="Lindblad-Toh K."/>
            <person name="Llopart A."/>
            <person name="Long M."/>
            <person name="Low L."/>
            <person name="Lozovsky E."/>
            <person name="Lu J."/>
            <person name="Luo M."/>
            <person name="Machado C.A."/>
            <person name="Makalowski W."/>
            <person name="Marzo M."/>
            <person name="Matsuda M."/>
            <person name="Matzkin L."/>
            <person name="McAllister B."/>
            <person name="McBride C.S."/>
            <person name="McKernan B."/>
            <person name="McKernan K."/>
            <person name="Mendez-Lago M."/>
            <person name="Minx P."/>
            <person name="Mollenhauer M.U."/>
            <person name="Montooth K."/>
            <person name="Mount S.M."/>
            <person name="Mu X."/>
            <person name="Myers E."/>
            <person name="Negre B."/>
            <person name="Newfeld S."/>
            <person name="Nielsen R."/>
            <person name="Noor M.A."/>
            <person name="O'Grady P."/>
            <person name="Pachter L."/>
            <person name="Papaceit M."/>
            <person name="Parisi M.J."/>
            <person name="Parisi M."/>
            <person name="Parts L."/>
            <person name="Pedersen J.S."/>
            <person name="Pesole G."/>
            <person name="Phillippy A.M."/>
            <person name="Ponting C.P."/>
            <person name="Pop M."/>
            <person name="Porcelli D."/>
            <person name="Powell J.R."/>
            <person name="Prohaska S."/>
            <person name="Pruitt K."/>
            <person name="Puig M."/>
            <person name="Quesneville H."/>
            <person name="Ram K.R."/>
            <person name="Rand D."/>
            <person name="Rasmussen M.D."/>
            <person name="Reed L.K."/>
            <person name="Reenan R."/>
            <person name="Reily A."/>
            <person name="Remington K.A."/>
            <person name="Rieger T.T."/>
            <person name="Ritchie M.G."/>
            <person name="Robin C."/>
            <person name="Rogers Y.H."/>
            <person name="Rohde C."/>
            <person name="Rozas J."/>
            <person name="Rubenfield M.J."/>
            <person name="Ruiz A."/>
            <person name="Russo S."/>
            <person name="Salzberg S.L."/>
            <person name="Sanchez-Gracia A."/>
            <person name="Saranga D.J."/>
            <person name="Sato H."/>
            <person name="Schaeffer S.W."/>
            <person name="Schatz M.C."/>
            <person name="Schlenke T."/>
            <person name="Schwartz R."/>
            <person name="Segarra C."/>
            <person name="Singh R.S."/>
            <person name="Sirot L."/>
            <person name="Sirota M."/>
            <person name="Sisneros N.B."/>
            <person name="Smith C.D."/>
            <person name="Smith T.F."/>
            <person name="Spieth J."/>
            <person name="Stage D.E."/>
            <person name="Stark A."/>
            <person name="Stephan W."/>
            <person name="Strausberg R.L."/>
            <person name="Strempel S."/>
            <person name="Sturgill D."/>
            <person name="Sutton G."/>
            <person name="Sutton G.G."/>
            <person name="Tao W."/>
            <person name="Teichmann S."/>
            <person name="Tobari Y.N."/>
            <person name="Tomimura Y."/>
            <person name="Tsolas J.M."/>
            <person name="Valente V.L."/>
            <person name="Venter E."/>
            <person name="Venter J.C."/>
            <person name="Vicario S."/>
            <person name="Vieira F.G."/>
            <person name="Vilella A.J."/>
            <person name="Villasante A."/>
            <person name="Walenz B."/>
            <person name="Wang J."/>
            <person name="Wasserman M."/>
            <person name="Watts T."/>
            <person name="Wilson D."/>
            <person name="Wilson R.K."/>
            <person name="Wing R.A."/>
            <person name="Wolfner M.F."/>
            <person name="Wong A."/>
            <person name="Wong G.K."/>
            <person name="Wu C.I."/>
            <person name="Wu G."/>
            <person name="Yamamoto D."/>
            <person name="Yang H.P."/>
            <person name="Yang S.P."/>
            <person name="Yorke J.A."/>
            <person name="Yoshida K."/>
            <person name="Zdobnov E."/>
            <person name="Zhang P."/>
            <person name="Zhang Y."/>
            <person name="Zimin A.V."/>
            <person name="Baldwin J."/>
            <person name="Abdouelleil A."/>
            <person name="Abdulkadir J."/>
            <person name="Abebe A."/>
            <person name="Abera B."/>
            <person name="Abreu J."/>
            <person name="Acer S.C."/>
            <person name="Aftuck L."/>
            <person name="Alexander A."/>
            <person name="An P."/>
            <person name="Anderson E."/>
            <person name="Anderson S."/>
            <person name="Arachi H."/>
            <person name="Azer M."/>
            <person name="Bachantsang P."/>
            <person name="Barry A."/>
            <person name="Bayul T."/>
            <person name="Berlin A."/>
            <person name="Bessette D."/>
            <person name="Bloom T."/>
            <person name="Blye J."/>
            <person name="Boguslavskiy L."/>
            <person name="Bonnet C."/>
            <person name="Boukhgalter B."/>
            <person name="Bourzgui I."/>
            <person name="Brown A."/>
            <person name="Cahill P."/>
            <person name="Channer S."/>
            <person name="Cheshatsang Y."/>
            <person name="Chuda L."/>
            <person name="Citroen M."/>
            <person name="Collymore A."/>
            <person name="Cooke P."/>
            <person name="Costello M."/>
            <person name="D'Aco K."/>
            <person name="Daza R."/>
            <person name="De Haan G."/>
            <person name="DeGray S."/>
            <person name="DeMaso C."/>
            <person name="Dhargay N."/>
            <person name="Dooley K."/>
            <person name="Dooley E."/>
            <person name="Doricent M."/>
            <person name="Dorje P."/>
            <person name="Dorjee K."/>
            <person name="Dupes A."/>
            <person name="Elong R."/>
            <person name="Falk J."/>
            <person name="Farina A."/>
            <person name="Faro S."/>
            <person name="Ferguson D."/>
            <person name="Fisher S."/>
            <person name="Foley C.D."/>
            <person name="Franke A."/>
            <person name="Friedrich D."/>
            <person name="Gadbois L."/>
            <person name="Gearin G."/>
            <person name="Gearin C.R."/>
            <person name="Giannoukos G."/>
            <person name="Goode T."/>
            <person name="Graham J."/>
            <person name="Grandbois E."/>
            <person name="Grewal S."/>
            <person name="Gyaltsen K."/>
            <person name="Hafez N."/>
            <person name="Hagos B."/>
            <person name="Hall J."/>
            <person name="Henson C."/>
            <person name="Hollinger A."/>
            <person name="Honan T."/>
            <person name="Huard M.D."/>
            <person name="Hughes L."/>
            <person name="Hurhula B."/>
            <person name="Husby M.E."/>
            <person name="Kamat A."/>
            <person name="Kanga B."/>
            <person name="Kashin S."/>
            <person name="Khazanovich D."/>
            <person name="Kisner P."/>
            <person name="Lance K."/>
            <person name="Lara M."/>
            <person name="Lee W."/>
            <person name="Lennon N."/>
            <person name="Letendre F."/>
            <person name="LeVine R."/>
            <person name="Lipovsky A."/>
            <person name="Liu X."/>
            <person name="Liu J."/>
            <person name="Liu S."/>
            <person name="Lokyitsang T."/>
            <person name="Lokyitsang Y."/>
            <person name="Lubonja R."/>
            <person name="Lui A."/>
            <person name="MacDonald P."/>
            <person name="Magnisalis V."/>
            <person name="Maru K."/>
            <person name="Matthews C."/>
            <person name="McCusker W."/>
            <person name="McDonough S."/>
            <person name="Mehta T."/>
            <person name="Meldrim J."/>
            <person name="Meneus L."/>
            <person name="Mihai O."/>
            <person name="Mihalev A."/>
            <person name="Mihova T."/>
            <person name="Mittelman R."/>
            <person name="Mlenga V."/>
            <person name="Montmayeur A."/>
            <person name="Mulrain L."/>
            <person name="Navidi A."/>
            <person name="Naylor J."/>
            <person name="Negash T."/>
            <person name="Nguyen T."/>
            <person name="Nguyen N."/>
            <person name="Nicol R."/>
            <person name="Norbu C."/>
            <person name="Norbu N."/>
            <person name="Novod N."/>
            <person name="O'Neill B."/>
            <person name="Osman S."/>
            <person name="Markiewicz E."/>
            <person name="Oyono O.L."/>
            <person name="Patti C."/>
            <person name="Phunkhang P."/>
            <person name="Pierre F."/>
            <person name="Priest M."/>
            <person name="Raghuraman S."/>
            <person name="Rege F."/>
            <person name="Reyes R."/>
            <person name="Rise C."/>
            <person name="Rogov P."/>
            <person name="Ross K."/>
            <person name="Ryan E."/>
            <person name="Settipalli S."/>
            <person name="Shea T."/>
            <person name="Sherpa N."/>
            <person name="Shi L."/>
            <person name="Shih D."/>
            <person name="Sparrow T."/>
            <person name="Spaulding J."/>
            <person name="Stalker J."/>
            <person name="Stange-Thomann N."/>
            <person name="Stavropoulos S."/>
            <person name="Stone C."/>
            <person name="Strader C."/>
            <person name="Tesfaye S."/>
            <person name="Thomson T."/>
            <person name="Thoulutsang Y."/>
            <person name="Thoulutsang D."/>
            <person name="Topham K."/>
            <person name="Topping I."/>
            <person name="Tsamla T."/>
            <person name="Vassiliev H."/>
            <person name="Vo A."/>
            <person name="Wangchuk T."/>
            <person name="Wangdi T."/>
            <person name="Weiand M."/>
            <person name="Wilkinson J."/>
            <person name="Wilson A."/>
            <person name="Yadav S."/>
            <person name="Young G."/>
            <person name="Yu Q."/>
            <person name="Zembek L."/>
            <person name="Zhong D."/>
            <person name="Zimmer A."/>
            <person name="Zwirko Z."/>
            <person name="Jaffe D.B."/>
            <person name="Alvarez P."/>
            <person name="Brockman W."/>
            <person name="Butler J."/>
            <person name="Chin C."/>
            <person name="Gnerre S."/>
            <person name="Grabherr M."/>
            <person name="Kleber M."/>
            <person name="Mauceli E."/>
            <person name="MacCallum I."/>
        </authorList>
    </citation>
    <scope>NUCLEOTIDE SEQUENCE [LARGE SCALE GENOMIC DNA]</scope>
    <source>
        <strain evidence="3">Tucson 14024-0371.13</strain>
    </source>
</reference>
<organism evidence="2 3">
    <name type="scientific">Drosophila ananassae</name>
    <name type="common">Fruit fly</name>
    <dbReference type="NCBI Taxonomy" id="7217"/>
    <lineage>
        <taxon>Eukaryota</taxon>
        <taxon>Metazoa</taxon>
        <taxon>Ecdysozoa</taxon>
        <taxon>Arthropoda</taxon>
        <taxon>Hexapoda</taxon>
        <taxon>Insecta</taxon>
        <taxon>Pterygota</taxon>
        <taxon>Neoptera</taxon>
        <taxon>Endopterygota</taxon>
        <taxon>Diptera</taxon>
        <taxon>Brachycera</taxon>
        <taxon>Muscomorpha</taxon>
        <taxon>Ephydroidea</taxon>
        <taxon>Drosophilidae</taxon>
        <taxon>Drosophila</taxon>
        <taxon>Sophophora</taxon>
    </lineage>
</organism>
<feature type="region of interest" description="Disordered" evidence="1">
    <location>
        <begin position="31"/>
        <end position="50"/>
    </location>
</feature>
<dbReference type="EMBL" id="CH902621">
    <property type="protein sequence ID" value="KPU81639.1"/>
    <property type="molecule type" value="Genomic_DNA"/>
</dbReference>
<protein>
    <submittedName>
        <fullName evidence="2">Uncharacterized protein</fullName>
    </submittedName>
</protein>
<evidence type="ECO:0000256" key="1">
    <source>
        <dbReference type="SAM" id="MobiDB-lite"/>
    </source>
</evidence>